<dbReference type="EMBL" id="BOOH01000073">
    <property type="protein sequence ID" value="GIH81283.1"/>
    <property type="molecule type" value="Genomic_DNA"/>
</dbReference>
<sequence>MGSRPRALRGELVLRLDRDGDRRLLLRRSVGGGPGRHLVAAGNVGERSWGRGTSRIHRVTVDGQGRAELGEQVGSDLEGVVRDLAVSPDGRVAYARLLAGTGGGPEVARTVVGVLDPAREWSAPGYHGSWDGRQDPIGLHWADRSTLAFRANRNPEKGSEVLALDVRGGGDDLLAAERVLAMSAYWSGTAVVTADSVLLSYSDTMNRVNHGVLVYDRATGEPRGHAYAGDFSAFTLDASGRYLLVGRGRCGEIVHPLGVDVQRTPAGPSYELVKVDLDPPVTPAPTTSGYDYPGELTREVITVRAARRNRPAFGLTASASAGPSPQSPRLVVHRAEPACTCRRRA</sequence>
<keyword evidence="2" id="KW-1185">Reference proteome</keyword>
<dbReference type="SUPFAM" id="SSF82171">
    <property type="entry name" value="DPP6 N-terminal domain-like"/>
    <property type="match status" value="1"/>
</dbReference>
<gene>
    <name evidence="1" type="ORF">Plo01_77120</name>
</gene>
<dbReference type="Proteomes" id="UP000616724">
    <property type="component" value="Unassembled WGS sequence"/>
</dbReference>
<name>A0A8J3S080_9ACTN</name>
<proteinExistence type="predicted"/>
<evidence type="ECO:0000313" key="2">
    <source>
        <dbReference type="Proteomes" id="UP000616724"/>
    </source>
</evidence>
<evidence type="ECO:0000313" key="1">
    <source>
        <dbReference type="EMBL" id="GIH81283.1"/>
    </source>
</evidence>
<organism evidence="1 2">
    <name type="scientific">Planobispora longispora</name>
    <dbReference type="NCBI Taxonomy" id="28887"/>
    <lineage>
        <taxon>Bacteria</taxon>
        <taxon>Bacillati</taxon>
        <taxon>Actinomycetota</taxon>
        <taxon>Actinomycetes</taxon>
        <taxon>Streptosporangiales</taxon>
        <taxon>Streptosporangiaceae</taxon>
        <taxon>Planobispora</taxon>
    </lineage>
</organism>
<accession>A0A8J3S080</accession>
<reference evidence="1 2" key="1">
    <citation type="submission" date="2021-01" db="EMBL/GenBank/DDBJ databases">
        <title>Whole genome shotgun sequence of Planobispora longispora NBRC 13918.</title>
        <authorList>
            <person name="Komaki H."/>
            <person name="Tamura T."/>
        </authorList>
    </citation>
    <scope>NUCLEOTIDE SEQUENCE [LARGE SCALE GENOMIC DNA]</scope>
    <source>
        <strain evidence="1 2">NBRC 13918</strain>
    </source>
</reference>
<comment type="caution">
    <text evidence="1">The sequence shown here is derived from an EMBL/GenBank/DDBJ whole genome shotgun (WGS) entry which is preliminary data.</text>
</comment>
<dbReference type="AlphaFoldDB" id="A0A8J3S080"/>
<protein>
    <submittedName>
        <fullName evidence="1">Uncharacterized protein</fullName>
    </submittedName>
</protein>